<keyword evidence="10" id="KW-1185">Reference proteome</keyword>
<dbReference type="InterPro" id="IPR001991">
    <property type="entry name" value="Na-dicarboxylate_symporter"/>
</dbReference>
<dbReference type="InParanoid" id="T0PMT9"/>
<feature type="transmembrane region" description="Helical" evidence="7">
    <location>
        <begin position="96"/>
        <end position="120"/>
    </location>
</feature>
<dbReference type="GeneID" id="19956185"/>
<accession>T0PMT9</accession>
<feature type="transmembrane region" description="Helical" evidence="7">
    <location>
        <begin position="487"/>
        <end position="508"/>
    </location>
</feature>
<feature type="transmembrane region" description="Helical" evidence="7">
    <location>
        <begin position="432"/>
        <end position="451"/>
    </location>
</feature>
<evidence type="ECO:0000256" key="5">
    <source>
        <dbReference type="ARBA" id="ARBA00022989"/>
    </source>
</evidence>
<dbReference type="Pfam" id="PF00375">
    <property type="entry name" value="SDF"/>
    <property type="match status" value="1"/>
</dbReference>
<evidence type="ECO:0000256" key="8">
    <source>
        <dbReference type="SAM" id="MobiDB-lite"/>
    </source>
</evidence>
<dbReference type="Proteomes" id="UP000030762">
    <property type="component" value="Unassembled WGS sequence"/>
</dbReference>
<dbReference type="OMA" id="MGMIHSE"/>
<organism evidence="9 10">
    <name type="scientific">Saprolegnia diclina (strain VS20)</name>
    <dbReference type="NCBI Taxonomy" id="1156394"/>
    <lineage>
        <taxon>Eukaryota</taxon>
        <taxon>Sar</taxon>
        <taxon>Stramenopiles</taxon>
        <taxon>Oomycota</taxon>
        <taxon>Saprolegniomycetes</taxon>
        <taxon>Saprolegniales</taxon>
        <taxon>Saprolegniaceae</taxon>
        <taxon>Saprolegnia</taxon>
    </lineage>
</organism>
<comment type="similarity">
    <text evidence="7">Belongs to the dicarboxylate/amino acid:cation symporter (DAACS) (TC 2.A.23) family.</text>
</comment>
<feature type="transmembrane region" description="Helical" evidence="7">
    <location>
        <begin position="132"/>
        <end position="154"/>
    </location>
</feature>
<dbReference type="GO" id="GO:0005886">
    <property type="term" value="C:plasma membrane"/>
    <property type="evidence" value="ECO:0007669"/>
    <property type="project" value="UniProtKB-SubCell"/>
</dbReference>
<feature type="transmembrane region" description="Helical" evidence="7">
    <location>
        <begin position="458"/>
        <end position="481"/>
    </location>
</feature>
<reference evidence="9 10" key="1">
    <citation type="submission" date="2012-04" db="EMBL/GenBank/DDBJ databases">
        <title>The Genome Sequence of Saprolegnia declina VS20.</title>
        <authorList>
            <consortium name="The Broad Institute Genome Sequencing Platform"/>
            <person name="Russ C."/>
            <person name="Nusbaum C."/>
            <person name="Tyler B."/>
            <person name="van West P."/>
            <person name="Dieguez-Uribeondo J."/>
            <person name="de Bruijn I."/>
            <person name="Tripathy S."/>
            <person name="Jiang R."/>
            <person name="Young S.K."/>
            <person name="Zeng Q."/>
            <person name="Gargeya S."/>
            <person name="Fitzgerald M."/>
            <person name="Haas B."/>
            <person name="Abouelleil A."/>
            <person name="Alvarado L."/>
            <person name="Arachchi H.M."/>
            <person name="Berlin A."/>
            <person name="Chapman S.B."/>
            <person name="Goldberg J."/>
            <person name="Griggs A."/>
            <person name="Gujja S."/>
            <person name="Hansen M."/>
            <person name="Howarth C."/>
            <person name="Imamovic A."/>
            <person name="Larimer J."/>
            <person name="McCowen C."/>
            <person name="Montmayeur A."/>
            <person name="Murphy C."/>
            <person name="Neiman D."/>
            <person name="Pearson M."/>
            <person name="Priest M."/>
            <person name="Roberts A."/>
            <person name="Saif S."/>
            <person name="Shea T."/>
            <person name="Sisk P."/>
            <person name="Sykes S."/>
            <person name="Wortman J."/>
            <person name="Nusbaum C."/>
            <person name="Birren B."/>
        </authorList>
    </citation>
    <scope>NUCLEOTIDE SEQUENCE [LARGE SCALE GENOMIC DNA]</scope>
    <source>
        <strain evidence="9 10">VS20</strain>
    </source>
</reference>
<evidence type="ECO:0000256" key="7">
    <source>
        <dbReference type="RuleBase" id="RU361216"/>
    </source>
</evidence>
<dbReference type="PANTHER" id="PTHR42865:SF7">
    <property type="entry name" value="PROTON_GLUTAMATE-ASPARTATE SYMPORTER"/>
    <property type="match status" value="1"/>
</dbReference>
<evidence type="ECO:0000256" key="6">
    <source>
        <dbReference type="ARBA" id="ARBA00023136"/>
    </source>
</evidence>
<feature type="transmembrane region" description="Helical" evidence="7">
    <location>
        <begin position="55"/>
        <end position="84"/>
    </location>
</feature>
<dbReference type="InterPro" id="IPR036458">
    <property type="entry name" value="Na:dicarbo_symporter_sf"/>
</dbReference>
<keyword evidence="5 7" id="KW-1133">Transmembrane helix</keyword>
<gene>
    <name evidence="9" type="ORF">SDRG_15458</name>
</gene>
<dbReference type="EMBL" id="JH767223">
    <property type="protein sequence ID" value="EQC26729.1"/>
    <property type="molecule type" value="Genomic_DNA"/>
</dbReference>
<keyword evidence="4 7" id="KW-0812">Transmembrane</keyword>
<keyword evidence="6 7" id="KW-0472">Membrane</keyword>
<protein>
    <recommendedName>
        <fullName evidence="7">Amino acid transporter</fullName>
    </recommendedName>
</protein>
<dbReference type="GO" id="GO:0015293">
    <property type="term" value="F:symporter activity"/>
    <property type="evidence" value="ECO:0007669"/>
    <property type="project" value="UniProtKB-UniRule"/>
</dbReference>
<dbReference type="RefSeq" id="XP_008619853.1">
    <property type="nucleotide sequence ID" value="XM_008621631.1"/>
</dbReference>
<dbReference type="Gene3D" id="1.10.3860.10">
    <property type="entry name" value="Sodium:dicarboxylate symporter"/>
    <property type="match status" value="1"/>
</dbReference>
<name>T0PMT9_SAPDV</name>
<proteinExistence type="inferred from homology"/>
<dbReference type="VEuPathDB" id="FungiDB:SDRG_15458"/>
<keyword evidence="3" id="KW-1003">Cell membrane</keyword>
<dbReference type="SUPFAM" id="SSF118215">
    <property type="entry name" value="Proton glutamate symport protein"/>
    <property type="match status" value="1"/>
</dbReference>
<evidence type="ECO:0000256" key="4">
    <source>
        <dbReference type="ARBA" id="ARBA00022692"/>
    </source>
</evidence>
<feature type="compositionally biased region" description="Polar residues" evidence="8">
    <location>
        <begin position="8"/>
        <end position="18"/>
    </location>
</feature>
<dbReference type="OrthoDB" id="5877963at2759"/>
<dbReference type="STRING" id="1156394.T0PMT9"/>
<feature type="transmembrane region" description="Helical" evidence="7">
    <location>
        <begin position="410"/>
        <end position="426"/>
    </location>
</feature>
<dbReference type="PANTHER" id="PTHR42865">
    <property type="entry name" value="PROTON/GLUTAMATE-ASPARTATE SYMPORTER"/>
    <property type="match status" value="1"/>
</dbReference>
<evidence type="ECO:0000313" key="10">
    <source>
        <dbReference type="Proteomes" id="UP000030762"/>
    </source>
</evidence>
<evidence type="ECO:0000256" key="3">
    <source>
        <dbReference type="ARBA" id="ARBA00022475"/>
    </source>
</evidence>
<keyword evidence="7" id="KW-0769">Symport</keyword>
<comment type="subcellular location">
    <subcellularLocation>
        <location evidence="1">Cell membrane</location>
        <topology evidence="1">Multi-pass membrane protein</topology>
    </subcellularLocation>
    <subcellularLocation>
        <location evidence="7">Membrane</location>
        <topology evidence="7">Multi-pass membrane protein</topology>
    </subcellularLocation>
</comment>
<dbReference type="AlphaFoldDB" id="T0PMT9"/>
<feature type="transmembrane region" description="Helical" evidence="7">
    <location>
        <begin position="324"/>
        <end position="351"/>
    </location>
</feature>
<keyword evidence="2 7" id="KW-0813">Transport</keyword>
<feature type="transmembrane region" description="Helical" evidence="7">
    <location>
        <begin position="250"/>
        <end position="269"/>
    </location>
</feature>
<evidence type="ECO:0000256" key="1">
    <source>
        <dbReference type="ARBA" id="ARBA00004651"/>
    </source>
</evidence>
<feature type="transmembrane region" description="Helical" evidence="7">
    <location>
        <begin position="290"/>
        <end position="312"/>
    </location>
</feature>
<dbReference type="eggNOG" id="KOG3787">
    <property type="taxonomic scope" value="Eukaryota"/>
</dbReference>
<sequence length="520" mass="56115">MRDHFRHSVSSLYASTDTAPPKAGGRHDHLDDDDDDERDHETSSRWRNWLNGAPGILLGTAIALGCFALVQAIPSLHAALAVYIVGKNTYYIGCLYFRAMTCVVVPLAFTSIALSVAAVVQTPKMVFVRVKMMWLLFLSTLLAALSGMLCVYVIRDHITGSEFVYRQGLLSIYCPNTTSLLLPSTDGTLHCVEKVSATAKTAFLIGDNVYKIMSLISRYMHYDSDSAQVVHLIQNLAPSNLFAAFFTNDVIGIVMFAIIFGVATGLLSRSESGNVVMKVLRELNGLLQTMSGYVAAATPVAIIPLILAPLLAGTHTMDFDLLRLAYYVVAYVCGSVLHVCVVLPALLVLCARVNPFAYYWKLRHVAIYGFGCSSSLKALPVTMRAVDREAPNPSTARFALSVGTVLNKNGAAMYLSMAFLWIFYNGGLAKELTATTVGVMVVCAVVGAIAVPPIRTGGVGIVVCLYTFVTGLPIPFAFAFLLVGEFLIDPIATVTNIAGNVVVAYIVADQKRSMDLHVAA</sequence>
<evidence type="ECO:0000256" key="2">
    <source>
        <dbReference type="ARBA" id="ARBA00022448"/>
    </source>
</evidence>
<feature type="region of interest" description="Disordered" evidence="8">
    <location>
        <begin position="1"/>
        <end position="44"/>
    </location>
</feature>
<evidence type="ECO:0000313" key="9">
    <source>
        <dbReference type="EMBL" id="EQC26729.1"/>
    </source>
</evidence>
<dbReference type="PRINTS" id="PR00173">
    <property type="entry name" value="EDTRNSPORT"/>
</dbReference>